<evidence type="ECO:0000256" key="3">
    <source>
        <dbReference type="ARBA" id="ARBA00022741"/>
    </source>
</evidence>
<keyword evidence="2 7" id="KW-0436">Ligase</keyword>
<name>A0AAV5QG53_9ASCO</name>
<evidence type="ECO:0000256" key="1">
    <source>
        <dbReference type="ARBA" id="ARBA00008069"/>
    </source>
</evidence>
<dbReference type="GO" id="GO:0005524">
    <property type="term" value="F:ATP binding"/>
    <property type="evidence" value="ECO:0007669"/>
    <property type="project" value="UniProtKB-KW"/>
</dbReference>
<comment type="function">
    <text evidence="7">Allows the formation of correctly charged Gln-tRNA(Gln) through the transamidation of misacylated Glu-tRNA(Gln) in the mitochondria. The reaction takes place in the presence of glutamine and ATP through an activated gamma-phospho-Glu-tRNA(Gln).</text>
</comment>
<evidence type="ECO:0000256" key="6">
    <source>
        <dbReference type="ARBA" id="ARBA00047407"/>
    </source>
</evidence>
<dbReference type="GO" id="GO:0032543">
    <property type="term" value="P:mitochondrial translation"/>
    <property type="evidence" value="ECO:0007669"/>
    <property type="project" value="UniProtKB-UniRule"/>
</dbReference>
<feature type="active site" description="Acyl-ester intermediate" evidence="7">
    <location>
        <position position="165"/>
    </location>
</feature>
<comment type="similarity">
    <text evidence="1 7">Belongs to the amidase family. GatA subfamily.</text>
</comment>
<dbReference type="PANTHER" id="PTHR11895:SF7">
    <property type="entry name" value="GLUTAMYL-TRNA(GLN) AMIDOTRANSFERASE SUBUNIT A, MITOCHONDRIAL"/>
    <property type="match status" value="1"/>
</dbReference>
<feature type="domain" description="Amidase" evidence="8">
    <location>
        <begin position="5"/>
        <end position="485"/>
    </location>
</feature>
<dbReference type="InterPro" id="IPR023631">
    <property type="entry name" value="Amidase_dom"/>
</dbReference>
<dbReference type="Pfam" id="PF01425">
    <property type="entry name" value="Amidase"/>
    <property type="match status" value="1"/>
</dbReference>
<dbReference type="GO" id="GO:0005739">
    <property type="term" value="C:mitochondrion"/>
    <property type="evidence" value="ECO:0007669"/>
    <property type="project" value="UniProtKB-SubCell"/>
</dbReference>
<evidence type="ECO:0000313" key="9">
    <source>
        <dbReference type="EMBL" id="GMM33728.1"/>
    </source>
</evidence>
<comment type="caution">
    <text evidence="9">The sequence shown here is derived from an EMBL/GenBank/DDBJ whole genome shotgun (WGS) entry which is preliminary data.</text>
</comment>
<gene>
    <name evidence="7" type="primary">HER2</name>
    <name evidence="9" type="ORF">DASC09_010530</name>
</gene>
<comment type="catalytic activity">
    <reaction evidence="6 7">
        <text>L-glutamyl-tRNA(Gln) + L-glutamine + ATP + H2O = L-glutaminyl-tRNA(Gln) + L-glutamate + ADP + phosphate + H(+)</text>
        <dbReference type="Rhea" id="RHEA:17521"/>
        <dbReference type="Rhea" id="RHEA-COMP:9681"/>
        <dbReference type="Rhea" id="RHEA-COMP:9684"/>
        <dbReference type="ChEBI" id="CHEBI:15377"/>
        <dbReference type="ChEBI" id="CHEBI:15378"/>
        <dbReference type="ChEBI" id="CHEBI:29985"/>
        <dbReference type="ChEBI" id="CHEBI:30616"/>
        <dbReference type="ChEBI" id="CHEBI:43474"/>
        <dbReference type="ChEBI" id="CHEBI:58359"/>
        <dbReference type="ChEBI" id="CHEBI:78520"/>
        <dbReference type="ChEBI" id="CHEBI:78521"/>
        <dbReference type="ChEBI" id="CHEBI:456216"/>
        <dbReference type="EC" id="6.3.5.7"/>
    </reaction>
</comment>
<dbReference type="Proteomes" id="UP001360560">
    <property type="component" value="Unassembled WGS sequence"/>
</dbReference>
<evidence type="ECO:0000313" key="10">
    <source>
        <dbReference type="Proteomes" id="UP001360560"/>
    </source>
</evidence>
<dbReference type="PROSITE" id="PS00571">
    <property type="entry name" value="AMIDASES"/>
    <property type="match status" value="1"/>
</dbReference>
<evidence type="ECO:0000256" key="4">
    <source>
        <dbReference type="ARBA" id="ARBA00022840"/>
    </source>
</evidence>
<protein>
    <recommendedName>
        <fullName evidence="7">Glutamyl-tRNA(Gln) amidotransferase subunit A, mitochondrial</fullName>
        <shortName evidence="7">Glu-AdT subunit A</shortName>
        <ecNumber evidence="7">6.3.5.7</ecNumber>
    </recommendedName>
</protein>
<keyword evidence="5 7" id="KW-0648">Protein biosynthesis</keyword>
<dbReference type="SUPFAM" id="SSF75304">
    <property type="entry name" value="Amidase signature (AS) enzymes"/>
    <property type="match status" value="1"/>
</dbReference>
<dbReference type="AlphaFoldDB" id="A0AAV5QG53"/>
<evidence type="ECO:0000256" key="7">
    <source>
        <dbReference type="HAMAP-Rule" id="MF_03150"/>
    </source>
</evidence>
<dbReference type="GO" id="GO:0050567">
    <property type="term" value="F:glutaminyl-tRNA synthase (glutamine-hydrolyzing) activity"/>
    <property type="evidence" value="ECO:0007669"/>
    <property type="project" value="UniProtKB-UniRule"/>
</dbReference>
<accession>A0AAV5QG53</accession>
<dbReference type="HAMAP" id="MF_00120">
    <property type="entry name" value="GatA"/>
    <property type="match status" value="1"/>
</dbReference>
<comment type="subcellular location">
    <subcellularLocation>
        <location evidence="7">Mitochondrion</location>
    </subcellularLocation>
</comment>
<sequence>MSEDAILAKVDRIHHAQKKYNIFISTRPVNDLRNQILSNIDDDRPLTGTLCAIKDNIVTKNEATTCASAILKDYQASFNATVVELLENNGSVIIGKANLDEFGMGANNTHSFTGQTLNPMYDDEKSSETLLDKHKYVPGGSSGGSAAAVSAELCDFALGSDTGGSVRLPAAYCGVYGFKPSYGRISRYGVLPYADSLDTVGILARSLRVTRKVYDVLNQSDVKDPSSICDEVRSKISKTVTRLARVEDTEKITIGISKDYLAKGVTPDILVTLELIASKLFESGYTIVPVDIPSLPISIPAYFATAYSEAASNLSRYEGVERGYSNIATDGSEDYKSFISKNKLQGFGNEVQKRLLIGNYNLSSEKFRDNSRKAQAIRDRLRNEFNSIFKMPNALTVTDFENAEIDAMSVDFIIAPISTTKAPKLEDLNNKRNVDPISAYVNDAFLIPSSLTGLPSISVPWHSSGSEYPTGLQIIGQYGDDQRVLDFAEKVGELNTF</sequence>
<dbReference type="GO" id="GO:0070681">
    <property type="term" value="P:glutaminyl-tRNAGln biosynthesis via transamidation"/>
    <property type="evidence" value="ECO:0007669"/>
    <property type="project" value="UniProtKB-UniRule"/>
</dbReference>
<proteinExistence type="inferred from homology"/>
<keyword evidence="7" id="KW-0496">Mitochondrion</keyword>
<feature type="active site" description="Charge relay system" evidence="7">
    <location>
        <position position="54"/>
    </location>
</feature>
<dbReference type="InterPro" id="IPR000120">
    <property type="entry name" value="Amidase"/>
</dbReference>
<keyword evidence="3 7" id="KW-0547">Nucleotide-binding</keyword>
<dbReference type="EMBL" id="BTFZ01000002">
    <property type="protein sequence ID" value="GMM33728.1"/>
    <property type="molecule type" value="Genomic_DNA"/>
</dbReference>
<dbReference type="EC" id="6.3.5.7" evidence="7"/>
<organism evidence="9 10">
    <name type="scientific">Saccharomycopsis crataegensis</name>
    <dbReference type="NCBI Taxonomy" id="43959"/>
    <lineage>
        <taxon>Eukaryota</taxon>
        <taxon>Fungi</taxon>
        <taxon>Dikarya</taxon>
        <taxon>Ascomycota</taxon>
        <taxon>Saccharomycotina</taxon>
        <taxon>Saccharomycetes</taxon>
        <taxon>Saccharomycopsidaceae</taxon>
        <taxon>Saccharomycopsis</taxon>
    </lineage>
</organism>
<dbReference type="InterPro" id="IPR020556">
    <property type="entry name" value="Amidase_CS"/>
</dbReference>
<comment type="subunit">
    <text evidence="7">Subunit of the heterotrimeric GatFAB amidotransferase (AdT) complex, composed of A, B and F subunits.</text>
</comment>
<dbReference type="InterPro" id="IPR036928">
    <property type="entry name" value="AS_sf"/>
</dbReference>
<dbReference type="InterPro" id="IPR004412">
    <property type="entry name" value="GatA"/>
</dbReference>
<evidence type="ECO:0000256" key="5">
    <source>
        <dbReference type="ARBA" id="ARBA00022917"/>
    </source>
</evidence>
<dbReference type="GO" id="GO:0030956">
    <property type="term" value="C:glutamyl-tRNA(Gln) amidotransferase complex"/>
    <property type="evidence" value="ECO:0007669"/>
    <property type="project" value="UniProtKB-UniRule"/>
</dbReference>
<keyword evidence="4 7" id="KW-0067">ATP-binding</keyword>
<dbReference type="PANTHER" id="PTHR11895">
    <property type="entry name" value="TRANSAMIDASE"/>
    <property type="match status" value="1"/>
</dbReference>
<dbReference type="Gene3D" id="3.90.1300.10">
    <property type="entry name" value="Amidase signature (AS) domain"/>
    <property type="match status" value="1"/>
</dbReference>
<reference evidence="9 10" key="1">
    <citation type="journal article" date="2023" name="Elife">
        <title>Identification of key yeast species and microbe-microbe interactions impacting larval growth of Drosophila in the wild.</title>
        <authorList>
            <person name="Mure A."/>
            <person name="Sugiura Y."/>
            <person name="Maeda R."/>
            <person name="Honda K."/>
            <person name="Sakurai N."/>
            <person name="Takahashi Y."/>
            <person name="Watada M."/>
            <person name="Katoh T."/>
            <person name="Gotoh A."/>
            <person name="Gotoh Y."/>
            <person name="Taniguchi I."/>
            <person name="Nakamura K."/>
            <person name="Hayashi T."/>
            <person name="Katayama T."/>
            <person name="Uemura T."/>
            <person name="Hattori Y."/>
        </authorList>
    </citation>
    <scope>NUCLEOTIDE SEQUENCE [LARGE SCALE GENOMIC DNA]</scope>
    <source>
        <strain evidence="9 10">SC-9</strain>
    </source>
</reference>
<evidence type="ECO:0000259" key="8">
    <source>
        <dbReference type="Pfam" id="PF01425"/>
    </source>
</evidence>
<keyword evidence="10" id="KW-1185">Reference proteome</keyword>
<evidence type="ECO:0000256" key="2">
    <source>
        <dbReference type="ARBA" id="ARBA00022598"/>
    </source>
</evidence>
<feature type="active site" description="Charge relay system" evidence="7">
    <location>
        <position position="141"/>
    </location>
</feature>